<feature type="transmembrane region" description="Helical" evidence="7">
    <location>
        <begin position="443"/>
        <end position="462"/>
    </location>
</feature>
<dbReference type="GO" id="GO:0016020">
    <property type="term" value="C:membrane"/>
    <property type="evidence" value="ECO:0007669"/>
    <property type="project" value="UniProtKB-SubCell"/>
</dbReference>
<name>A0A7K9TF77_9PICI</name>
<feature type="region of interest" description="Disordered" evidence="6">
    <location>
        <begin position="108"/>
        <end position="130"/>
    </location>
</feature>
<evidence type="ECO:0000256" key="5">
    <source>
        <dbReference type="ARBA" id="ARBA00023136"/>
    </source>
</evidence>
<comment type="subcellular location">
    <subcellularLocation>
        <location evidence="1">Membrane</location>
        <topology evidence="1">Multi-pass membrane protein</topology>
    </subcellularLocation>
</comment>
<evidence type="ECO:0000313" key="9">
    <source>
        <dbReference type="EMBL" id="NXI46373.1"/>
    </source>
</evidence>
<feature type="transmembrane region" description="Helical" evidence="7">
    <location>
        <begin position="73"/>
        <end position="96"/>
    </location>
</feature>
<protein>
    <submittedName>
        <fullName evidence="9">MF6LB protein</fullName>
    </submittedName>
</protein>
<dbReference type="PANTHER" id="PTHR16172:SF41">
    <property type="entry name" value="MAJOR FACILITATOR SUPERFAMILY DOMAIN-CONTAINING PROTEIN 6-LIKE"/>
    <property type="match status" value="1"/>
</dbReference>
<feature type="transmembrane region" description="Helical" evidence="7">
    <location>
        <begin position="256"/>
        <end position="278"/>
    </location>
</feature>
<dbReference type="PROSITE" id="PS50850">
    <property type="entry name" value="MFS"/>
    <property type="match status" value="1"/>
</dbReference>
<dbReference type="GO" id="GO:0022857">
    <property type="term" value="F:transmembrane transporter activity"/>
    <property type="evidence" value="ECO:0007669"/>
    <property type="project" value="InterPro"/>
</dbReference>
<feature type="transmembrane region" description="Helical" evidence="7">
    <location>
        <begin position="298"/>
        <end position="317"/>
    </location>
</feature>
<evidence type="ECO:0000256" key="3">
    <source>
        <dbReference type="ARBA" id="ARBA00022692"/>
    </source>
</evidence>
<feature type="transmembrane region" description="Helical" evidence="7">
    <location>
        <begin position="506"/>
        <end position="526"/>
    </location>
</feature>
<dbReference type="Proteomes" id="UP000566440">
    <property type="component" value="Unassembled WGS sequence"/>
</dbReference>
<sequence length="593" mass="63827">QWDVGRALALSGLFRVLQGAGRACAAPFLTLYLRQLGLSAPLVGFVAGAQHLAAALWAPFCSRCPKSHKKRRLLVASSLLGSAAVSLLLTLIPSIGRDVGFKYCNSSQQSGDQGATTVVSAPGTSSSSVLSTGAVTNAKALSKESMETTAGILTTSRKPTLTSSAFQGLFGLTGMLEGKGVGKASSLGSPAAIDLADSAEESLYVTESNELSLFTATLPTVGGAHLSGNLSDRQNDTQDVSFEAVPSIFQDRESEIFLMVLSAVVVWELLATSLERMVDESLYEYLDFVDATDRYGRLWLWSYLGASVGACSIAVVVDRLNCFLGSTVTLLAVHFYGYALLITLSVLVSVFLPIHVPKKTNHFNKTSKALVLLRSNGRGILYTVTVFLTGAAGSAVHNFLFWQMQDRGSSELYMGLWVAVGLLAEMLLYFFKGKLLRTFSKSRIVAVSLSFLAVQLLCYSFLWTVWSVLLIQVLSAFSSGALWWVVNMTADDIATPGMERSLRAVLQGLCHGGGAGLGSFAGGFVVKHFGLAALYRMGCLGLVLWLCLFLIVQSKLPEQKKINYSRLLAADSSDVSDTEEENKRDWLVRAMKE</sequence>
<feature type="domain" description="Major facilitator superfamily (MFS) profile" evidence="8">
    <location>
        <begin position="378"/>
        <end position="593"/>
    </location>
</feature>
<proteinExistence type="inferred from homology"/>
<keyword evidence="10" id="KW-1185">Reference proteome</keyword>
<dbReference type="Pfam" id="PF12832">
    <property type="entry name" value="MFS_1_like"/>
    <property type="match status" value="1"/>
</dbReference>
<dbReference type="InterPro" id="IPR024989">
    <property type="entry name" value="MFS_assoc_dom"/>
</dbReference>
<feature type="non-terminal residue" evidence="9">
    <location>
        <position position="1"/>
    </location>
</feature>
<evidence type="ECO:0000256" key="7">
    <source>
        <dbReference type="SAM" id="Phobius"/>
    </source>
</evidence>
<accession>A0A7K9TF77</accession>
<feature type="transmembrane region" description="Helical" evidence="7">
    <location>
        <begin position="532"/>
        <end position="552"/>
    </location>
</feature>
<comment type="similarity">
    <text evidence="2">Belongs to the major facilitator superfamily. MFSD6 family.</text>
</comment>
<reference evidence="9 10" key="1">
    <citation type="submission" date="2019-09" db="EMBL/GenBank/DDBJ databases">
        <title>Bird 10,000 Genomes (B10K) Project - Family phase.</title>
        <authorList>
            <person name="Zhang G."/>
        </authorList>
    </citation>
    <scope>NUCLEOTIDE SEQUENCE [LARGE SCALE GENOMIC DNA]</scope>
    <source>
        <strain evidence="9">B10K-DU-001-62</strain>
        <tissue evidence="9">Muscle</tissue>
    </source>
</reference>
<keyword evidence="4 7" id="KW-1133">Transmembrane helix</keyword>
<evidence type="ECO:0000259" key="8">
    <source>
        <dbReference type="PROSITE" id="PS50850"/>
    </source>
</evidence>
<evidence type="ECO:0000313" key="10">
    <source>
        <dbReference type="Proteomes" id="UP000566440"/>
    </source>
</evidence>
<evidence type="ECO:0000256" key="2">
    <source>
        <dbReference type="ARBA" id="ARBA00005241"/>
    </source>
</evidence>
<keyword evidence="3 7" id="KW-0812">Transmembrane</keyword>
<dbReference type="Gene3D" id="1.20.1250.20">
    <property type="entry name" value="MFS general substrate transporter like domains"/>
    <property type="match status" value="2"/>
</dbReference>
<dbReference type="PANTHER" id="PTHR16172">
    <property type="entry name" value="MAJOR FACILITATOR SUPERFAMILY DOMAIN-CONTAINING PROTEIN 6-LIKE"/>
    <property type="match status" value="1"/>
</dbReference>
<organism evidence="9 10">
    <name type="scientific">Galbula dea</name>
    <dbReference type="NCBI Taxonomy" id="1109041"/>
    <lineage>
        <taxon>Eukaryota</taxon>
        <taxon>Metazoa</taxon>
        <taxon>Chordata</taxon>
        <taxon>Craniata</taxon>
        <taxon>Vertebrata</taxon>
        <taxon>Euteleostomi</taxon>
        <taxon>Archelosauria</taxon>
        <taxon>Archosauria</taxon>
        <taxon>Dinosauria</taxon>
        <taxon>Saurischia</taxon>
        <taxon>Theropoda</taxon>
        <taxon>Coelurosauria</taxon>
        <taxon>Aves</taxon>
        <taxon>Neognathae</taxon>
        <taxon>Neoaves</taxon>
        <taxon>Telluraves</taxon>
        <taxon>Coraciimorphae</taxon>
        <taxon>Piciformes</taxon>
        <taxon>Galbulidae</taxon>
        <taxon>Galbula</taxon>
    </lineage>
</organism>
<dbReference type="AlphaFoldDB" id="A0A7K9TF77"/>
<dbReference type="CDD" id="cd17479">
    <property type="entry name" value="MFS_MFSD6L"/>
    <property type="match status" value="1"/>
</dbReference>
<gene>
    <name evidence="9" type="primary">Mfsd6lb</name>
    <name evidence="9" type="ORF">GALDEA_R15170</name>
</gene>
<comment type="caution">
    <text evidence="9">The sequence shown here is derived from an EMBL/GenBank/DDBJ whole genome shotgun (WGS) entry which is preliminary data.</text>
</comment>
<feature type="transmembrane region" description="Helical" evidence="7">
    <location>
        <begin position="412"/>
        <end position="431"/>
    </location>
</feature>
<feature type="transmembrane region" description="Helical" evidence="7">
    <location>
        <begin position="468"/>
        <end position="486"/>
    </location>
</feature>
<evidence type="ECO:0000256" key="4">
    <source>
        <dbReference type="ARBA" id="ARBA00022989"/>
    </source>
</evidence>
<feature type="transmembrane region" description="Helical" evidence="7">
    <location>
        <begin position="41"/>
        <end position="61"/>
    </location>
</feature>
<dbReference type="OrthoDB" id="515887at2759"/>
<feature type="transmembrane region" description="Helical" evidence="7">
    <location>
        <begin position="379"/>
        <end position="400"/>
    </location>
</feature>
<dbReference type="EMBL" id="VWZX01009555">
    <property type="protein sequence ID" value="NXI46373.1"/>
    <property type="molecule type" value="Genomic_DNA"/>
</dbReference>
<keyword evidence="5 7" id="KW-0472">Membrane</keyword>
<evidence type="ECO:0000256" key="1">
    <source>
        <dbReference type="ARBA" id="ARBA00004141"/>
    </source>
</evidence>
<feature type="transmembrane region" description="Helical" evidence="7">
    <location>
        <begin position="337"/>
        <end position="358"/>
    </location>
</feature>
<dbReference type="InterPro" id="IPR036259">
    <property type="entry name" value="MFS_trans_sf"/>
</dbReference>
<dbReference type="SUPFAM" id="SSF103473">
    <property type="entry name" value="MFS general substrate transporter"/>
    <property type="match status" value="2"/>
</dbReference>
<dbReference type="InterPro" id="IPR051717">
    <property type="entry name" value="MFS_MFSD6"/>
</dbReference>
<feature type="non-terminal residue" evidence="9">
    <location>
        <position position="593"/>
    </location>
</feature>
<dbReference type="InterPro" id="IPR020846">
    <property type="entry name" value="MFS_dom"/>
</dbReference>
<evidence type="ECO:0000256" key="6">
    <source>
        <dbReference type="SAM" id="MobiDB-lite"/>
    </source>
</evidence>